<dbReference type="HOGENOM" id="CLU_194875_0_0_3"/>
<evidence type="ECO:0000313" key="2">
    <source>
        <dbReference type="Proteomes" id="UP000004775"/>
    </source>
</evidence>
<dbReference type="AlphaFoldDB" id="I4HYE5"/>
<protein>
    <submittedName>
        <fullName evidence="1">Transposase</fullName>
    </submittedName>
</protein>
<gene>
    <name evidence="1" type="ORF">MICAH_4240034</name>
</gene>
<dbReference type="InterPro" id="IPR012337">
    <property type="entry name" value="RNaseH-like_sf"/>
</dbReference>
<reference evidence="1 2" key="1">
    <citation type="submission" date="2012-04" db="EMBL/GenBank/DDBJ databases">
        <authorList>
            <person name="Genoscope - CEA"/>
        </authorList>
    </citation>
    <scope>NUCLEOTIDE SEQUENCE [LARGE SCALE GENOMIC DNA]</scope>
    <source>
        <strain evidence="1 2">9809</strain>
    </source>
</reference>
<sequence>MSRGIEEFHRVIKQVCNIERFFVRDQWAIRNHFFCALRAFCHLQTACLNQLINNCYEFARKLFIPVIRQFIMENITETMFA</sequence>
<dbReference type="Proteomes" id="UP000004775">
    <property type="component" value="Unassembled WGS sequence"/>
</dbReference>
<organism evidence="1 2">
    <name type="scientific">Microcystis aeruginosa PCC 9809</name>
    <dbReference type="NCBI Taxonomy" id="1160285"/>
    <lineage>
        <taxon>Bacteria</taxon>
        <taxon>Bacillati</taxon>
        <taxon>Cyanobacteriota</taxon>
        <taxon>Cyanophyceae</taxon>
        <taxon>Oscillatoriophycideae</taxon>
        <taxon>Chroococcales</taxon>
        <taxon>Microcystaceae</taxon>
        <taxon>Microcystis</taxon>
    </lineage>
</organism>
<comment type="caution">
    <text evidence="1">The sequence shown here is derived from an EMBL/GenBank/DDBJ whole genome shotgun (WGS) entry which is preliminary data.</text>
</comment>
<dbReference type="EMBL" id="CAIO01000362">
    <property type="protein sequence ID" value="CCI27069.1"/>
    <property type="molecule type" value="Genomic_DNA"/>
</dbReference>
<proteinExistence type="predicted"/>
<evidence type="ECO:0000313" key="1">
    <source>
        <dbReference type="EMBL" id="CCI27069.1"/>
    </source>
</evidence>
<accession>I4HYE5</accession>
<name>I4HYE5_MICAE</name>
<dbReference type="SUPFAM" id="SSF53098">
    <property type="entry name" value="Ribonuclease H-like"/>
    <property type="match status" value="1"/>
</dbReference>